<dbReference type="InterPro" id="IPR011992">
    <property type="entry name" value="EF-hand-dom_pair"/>
</dbReference>
<dbReference type="PROSITE" id="PS50222">
    <property type="entry name" value="EF_HAND_2"/>
    <property type="match status" value="2"/>
</dbReference>
<feature type="signal peptide" evidence="2">
    <location>
        <begin position="1"/>
        <end position="20"/>
    </location>
</feature>
<dbReference type="InterPro" id="IPR052603">
    <property type="entry name" value="EFCB6"/>
</dbReference>
<name>A0A024U5G4_9STRA</name>
<evidence type="ECO:0000256" key="2">
    <source>
        <dbReference type="SAM" id="SignalP"/>
    </source>
</evidence>
<dbReference type="SMART" id="SM00054">
    <property type="entry name" value="EFh"/>
    <property type="match status" value="5"/>
</dbReference>
<dbReference type="RefSeq" id="XP_008870443.1">
    <property type="nucleotide sequence ID" value="XM_008872221.1"/>
</dbReference>
<accession>A0A024U5G4</accession>
<evidence type="ECO:0000313" key="4">
    <source>
        <dbReference type="EMBL" id="ETW01445.1"/>
    </source>
</evidence>
<feature type="compositionally biased region" description="Low complexity" evidence="1">
    <location>
        <begin position="242"/>
        <end position="259"/>
    </location>
</feature>
<feature type="region of interest" description="Disordered" evidence="1">
    <location>
        <begin position="242"/>
        <end position="277"/>
    </location>
</feature>
<dbReference type="Gene3D" id="1.10.238.10">
    <property type="entry name" value="EF-hand"/>
    <property type="match status" value="6"/>
</dbReference>
<dbReference type="GO" id="GO:0005509">
    <property type="term" value="F:calcium ion binding"/>
    <property type="evidence" value="ECO:0007669"/>
    <property type="project" value="InterPro"/>
</dbReference>
<protein>
    <recommendedName>
        <fullName evidence="3">EF-hand domain-containing protein</fullName>
    </recommendedName>
</protein>
<dbReference type="AlphaFoldDB" id="A0A024U5G4"/>
<keyword evidence="2" id="KW-0732">Signal</keyword>
<feature type="domain" description="EF-hand" evidence="3">
    <location>
        <begin position="56"/>
        <end position="91"/>
    </location>
</feature>
<feature type="chain" id="PRO_5001535195" description="EF-hand domain-containing protein" evidence="2">
    <location>
        <begin position="21"/>
        <end position="1002"/>
    </location>
</feature>
<evidence type="ECO:0000259" key="3">
    <source>
        <dbReference type="PROSITE" id="PS50222"/>
    </source>
</evidence>
<reference evidence="4" key="1">
    <citation type="submission" date="2013-12" db="EMBL/GenBank/DDBJ databases">
        <title>The Genome Sequence of Aphanomyces invadans NJM9701.</title>
        <authorList>
            <consortium name="The Broad Institute Genomics Platform"/>
            <person name="Russ C."/>
            <person name="Tyler B."/>
            <person name="van West P."/>
            <person name="Dieguez-Uribeondo J."/>
            <person name="Young S.K."/>
            <person name="Zeng Q."/>
            <person name="Gargeya S."/>
            <person name="Fitzgerald M."/>
            <person name="Abouelleil A."/>
            <person name="Alvarado L."/>
            <person name="Chapman S.B."/>
            <person name="Gainer-Dewar J."/>
            <person name="Goldberg J."/>
            <person name="Griggs A."/>
            <person name="Gujja S."/>
            <person name="Hansen M."/>
            <person name="Howarth C."/>
            <person name="Imamovic A."/>
            <person name="Ireland A."/>
            <person name="Larimer J."/>
            <person name="McCowan C."/>
            <person name="Murphy C."/>
            <person name="Pearson M."/>
            <person name="Poon T.W."/>
            <person name="Priest M."/>
            <person name="Roberts A."/>
            <person name="Saif S."/>
            <person name="Shea T."/>
            <person name="Sykes S."/>
            <person name="Wortman J."/>
            <person name="Nusbaum C."/>
            <person name="Birren B."/>
        </authorList>
    </citation>
    <scope>NUCLEOTIDE SEQUENCE [LARGE SCALE GENOMIC DNA]</scope>
    <source>
        <strain evidence="4">NJM9701</strain>
    </source>
</reference>
<evidence type="ECO:0000256" key="1">
    <source>
        <dbReference type="SAM" id="MobiDB-lite"/>
    </source>
</evidence>
<proteinExistence type="predicted"/>
<organism evidence="4">
    <name type="scientific">Aphanomyces invadans</name>
    <dbReference type="NCBI Taxonomy" id="157072"/>
    <lineage>
        <taxon>Eukaryota</taxon>
        <taxon>Sar</taxon>
        <taxon>Stramenopiles</taxon>
        <taxon>Oomycota</taxon>
        <taxon>Saprolegniomycetes</taxon>
        <taxon>Saprolegniales</taxon>
        <taxon>Verrucalvaceae</taxon>
        <taxon>Aphanomyces</taxon>
    </lineage>
</organism>
<feature type="domain" description="EF-hand" evidence="3">
    <location>
        <begin position="176"/>
        <end position="211"/>
    </location>
</feature>
<gene>
    <name evidence="4" type="ORF">H310_06960</name>
</gene>
<dbReference type="PANTHER" id="PTHR20875:SF0">
    <property type="entry name" value="GH12158P"/>
    <property type="match status" value="1"/>
</dbReference>
<dbReference type="EMBL" id="KI913963">
    <property type="protein sequence ID" value="ETW01445.1"/>
    <property type="molecule type" value="Genomic_DNA"/>
</dbReference>
<dbReference type="VEuPathDB" id="FungiDB:H310_06960"/>
<dbReference type="eggNOG" id="ENOG502QRVM">
    <property type="taxonomic scope" value="Eukaryota"/>
</dbReference>
<sequence>MCARILFLALSTACFNCCESYKYAVGAVAFSFEREREMSKAEYRLVKAKLRTACSQRRIRLEEFMKTFDVHKTKKITTEQFTRAIDASGIRLSPGEIDLLVTKYRLPDDPRTIDYRRCCDLIDKPCTIKNAEKHLTTTPSKPTKATASSSVTVQHVLVDDEALRSVKDKLATAVRTKGVVLKDVFHDFDKNNSGVVTKARFVRDLASVIGEVSLREVDAIVKAYGAGPLDVNYRQLHWDLQQGSSSAGSDSSGNNSSSPRPRRRTSNQTSATDVEAVEGPLRDIVARDRIRMKNFFTDYDRMRSGKCAEGQFQRAVKVCFGALTEKDLELLVTAYSVPSTHPSHERKVDYVAFCKSVSSILPVPRDSDDERVHVDVAPLPVAPCTRDTRGDLTDAEAASWNDVMTRLSHTVATRRILLKPLFCDFDRGKTECVTCEQFARVLAMYNMFLTSADEKQAILKRYASTRLNTLPASRLAFDNKAFVNFKTFCLDLDEFQRRLSATASTPAAATPLTGHSPKADGHVSEANTQRTLPMLLRYLKQKAKRDRIRIDEYFRDCDKLRKGKITRSQFAAGLNAAGFVLSNADVAVLSDEFKYASDRDVEGAALVAWTRFADEIDSVFTVKGLERDPTKDIRQAIEVAEQTDAVVDTILAPEDEASVVAALQEMATIIQQQRLDIQPPFEDFDLSNQGSVSASKFQRVLSMVNLLPSNPTTTRLLTVKFSERGNAPHLGVSSTCDVNYRAFLSALTNLAPGNDASSTTVLPGAREFRLRQAHGHGDPLTAESTRRHAKPAHAVALEALLKDIRLQTDTKRIRLKQFFTETDRLRCGDIPVAKFHTAINRSGLHVDANDVLTLNKAFQSTTKPDLINYRAFITAVESTAHVEDCRDDIAVTKPSEALDALLGRIRTTVDVKRLHIKPYFEDYDRNCLMHVTKTQFASVLDMMQLECSPQEISLLTSTYCVRHGREVNPDVNYLRFIQDVDQVYSHLKHPVGVKAAVKTIAK</sequence>
<dbReference type="STRING" id="157072.A0A024U5G4"/>
<dbReference type="OrthoDB" id="187808at2759"/>
<dbReference type="InterPro" id="IPR002048">
    <property type="entry name" value="EF_hand_dom"/>
</dbReference>
<dbReference type="PANTHER" id="PTHR20875">
    <property type="entry name" value="EF-HAND CALCIUM-BINDING DOMAIN-CONTAINING PROTEIN 6-RELATED"/>
    <property type="match status" value="1"/>
</dbReference>
<dbReference type="GeneID" id="20084010"/>
<dbReference type="SUPFAM" id="SSF47473">
    <property type="entry name" value="EF-hand"/>
    <property type="match status" value="5"/>
</dbReference>